<protein>
    <recommendedName>
        <fullName evidence="4">BTB domain-containing protein</fullName>
    </recommendedName>
</protein>
<dbReference type="EMBL" id="JABFUD020000024">
    <property type="protein sequence ID" value="KAI5060191.1"/>
    <property type="molecule type" value="Genomic_DNA"/>
</dbReference>
<gene>
    <name evidence="5" type="ORF">GOP47_0024611</name>
</gene>
<comment type="function">
    <text evidence="1">May act as a substrate-specific adapter of an E3 ubiquitin-protein ligase complex (CUL3-RBX1-BTB) which mediates the ubiquitination and subsequent proteasomal degradation of target proteins.</text>
</comment>
<dbReference type="GO" id="GO:0005634">
    <property type="term" value="C:nucleus"/>
    <property type="evidence" value="ECO:0007669"/>
    <property type="project" value="TreeGrafter"/>
</dbReference>
<organism evidence="5 6">
    <name type="scientific">Adiantum capillus-veneris</name>
    <name type="common">Maidenhair fern</name>
    <dbReference type="NCBI Taxonomy" id="13818"/>
    <lineage>
        <taxon>Eukaryota</taxon>
        <taxon>Viridiplantae</taxon>
        <taxon>Streptophyta</taxon>
        <taxon>Embryophyta</taxon>
        <taxon>Tracheophyta</taxon>
        <taxon>Polypodiopsida</taxon>
        <taxon>Polypodiidae</taxon>
        <taxon>Polypodiales</taxon>
        <taxon>Pteridineae</taxon>
        <taxon>Pteridaceae</taxon>
        <taxon>Vittarioideae</taxon>
        <taxon>Adiantum</taxon>
    </lineage>
</organism>
<dbReference type="Proteomes" id="UP000886520">
    <property type="component" value="Chromosome 24"/>
</dbReference>
<evidence type="ECO:0000259" key="4">
    <source>
        <dbReference type="PROSITE" id="PS50097"/>
    </source>
</evidence>
<comment type="caution">
    <text evidence="5">The sequence shown here is derived from an EMBL/GenBank/DDBJ whole genome shotgun (WGS) entry which is preliminary data.</text>
</comment>
<dbReference type="PANTHER" id="PTHR46336:SF3">
    <property type="entry name" value="BTB_POZ DOMAIN-CONTAINING PROTEIN POB1"/>
    <property type="match status" value="1"/>
</dbReference>
<dbReference type="PANTHER" id="PTHR46336">
    <property type="entry name" value="OS02G0260700 PROTEIN"/>
    <property type="match status" value="1"/>
</dbReference>
<evidence type="ECO:0000256" key="3">
    <source>
        <dbReference type="ARBA" id="ARBA00022786"/>
    </source>
</evidence>
<evidence type="ECO:0000313" key="6">
    <source>
        <dbReference type="Proteomes" id="UP000886520"/>
    </source>
</evidence>
<evidence type="ECO:0000313" key="5">
    <source>
        <dbReference type="EMBL" id="KAI5060191.1"/>
    </source>
</evidence>
<dbReference type="PROSITE" id="PS50097">
    <property type="entry name" value="BTB"/>
    <property type="match status" value="1"/>
</dbReference>
<dbReference type="CDD" id="cd18186">
    <property type="entry name" value="BTB_POZ_ZBTB_KLHL-like"/>
    <property type="match status" value="1"/>
</dbReference>
<dbReference type="SUPFAM" id="SSF54695">
    <property type="entry name" value="POZ domain"/>
    <property type="match status" value="1"/>
</dbReference>
<dbReference type="InterPro" id="IPR011333">
    <property type="entry name" value="SKP1/BTB/POZ_sf"/>
</dbReference>
<reference evidence="5" key="1">
    <citation type="submission" date="2021-01" db="EMBL/GenBank/DDBJ databases">
        <title>Adiantum capillus-veneris genome.</title>
        <authorList>
            <person name="Fang Y."/>
            <person name="Liao Q."/>
        </authorList>
    </citation>
    <scope>NUCLEOTIDE SEQUENCE</scope>
    <source>
        <strain evidence="5">H3</strain>
        <tissue evidence="5">Leaf</tissue>
    </source>
</reference>
<sequence>MPDFSFAFDNVDFSDRLLQFQVLPAPADNQTSVDSVDKDQNQGKSELHVSSVILAAHSEYFMRLFCNGMSESRSEVAVVHVTEEEKLGLHNLIEYMYTGLLREPSNAESAVMLLCLADRFAIFSCMEPLVEAFKHFPNTLHACLLVLGLPETLKSNKTVQPVVERCRNYLSQQFPDIPAKKSEFLSLSLEGVKVVLDSELLNVQYEEDVFQYLLDWLEANCLSLQSRTRAAEELAEVVRFPWLTGDFLEDVVTNSPLMQSPACQALIMEAIKFKSYTHARQQQMMWKKNSHNRFRPRNTVILENFWGNSKTYVFHQTNMSCQVYFEFPLELVICTGDSFQSRPFSLGPNKYTFYIEAKPESVKASYNSQRTCCINIMVAPSSRTVDEPMLLEYQIAMKRDYSQNYDTKATGQCDLQVAEGACAQFNDFFSGWFIERGFSFPRWNLTINGPVFFRLNLDLKERPVSEEGSC</sequence>
<dbReference type="FunFam" id="1.25.40.420:FF:000008">
    <property type="entry name" value="BTB/POZ domain-containing protein POB1"/>
    <property type="match status" value="1"/>
</dbReference>
<accession>A0A9D4Z575</accession>
<dbReference type="Pfam" id="PF07707">
    <property type="entry name" value="BACK"/>
    <property type="match status" value="1"/>
</dbReference>
<evidence type="ECO:0000256" key="1">
    <source>
        <dbReference type="ARBA" id="ARBA00002668"/>
    </source>
</evidence>
<dbReference type="InterPro" id="IPR045890">
    <property type="entry name" value="POB1-like"/>
</dbReference>
<dbReference type="Gene3D" id="1.25.40.420">
    <property type="match status" value="1"/>
</dbReference>
<evidence type="ECO:0000256" key="2">
    <source>
        <dbReference type="ARBA" id="ARBA00004906"/>
    </source>
</evidence>
<comment type="pathway">
    <text evidence="2">Protein modification; protein ubiquitination.</text>
</comment>
<dbReference type="SMART" id="SM00875">
    <property type="entry name" value="BACK"/>
    <property type="match status" value="1"/>
</dbReference>
<name>A0A9D4Z575_ADICA</name>
<dbReference type="GO" id="GO:0010114">
    <property type="term" value="P:response to red light"/>
    <property type="evidence" value="ECO:0007669"/>
    <property type="project" value="TreeGrafter"/>
</dbReference>
<dbReference type="InterPro" id="IPR000210">
    <property type="entry name" value="BTB/POZ_dom"/>
</dbReference>
<keyword evidence="3" id="KW-0833">Ubl conjugation pathway</keyword>
<dbReference type="InterPro" id="IPR011705">
    <property type="entry name" value="BACK"/>
</dbReference>
<feature type="domain" description="BTB" evidence="4">
    <location>
        <begin position="27"/>
        <end position="105"/>
    </location>
</feature>
<dbReference type="AlphaFoldDB" id="A0A9D4Z575"/>
<dbReference type="Pfam" id="PF00651">
    <property type="entry name" value="BTB"/>
    <property type="match status" value="1"/>
</dbReference>
<keyword evidence="6" id="KW-1185">Reference proteome</keyword>
<dbReference type="Gene3D" id="3.30.710.10">
    <property type="entry name" value="Potassium Channel Kv1.1, Chain A"/>
    <property type="match status" value="1"/>
</dbReference>
<dbReference type="OrthoDB" id="1894668at2759"/>
<dbReference type="SMART" id="SM00225">
    <property type="entry name" value="BTB"/>
    <property type="match status" value="1"/>
</dbReference>
<proteinExistence type="predicted"/>